<keyword evidence="5 7" id="KW-1133">Transmembrane helix</keyword>
<dbReference type="RefSeq" id="WP_043100038.1">
    <property type="nucleotide sequence ID" value="NZ_JACHET010000001.1"/>
</dbReference>
<name>A0A099CXL5_9GAMM</name>
<dbReference type="PANTHER" id="PTHR30462:SF3">
    <property type="entry name" value="INTERMEMBRANE TRANSPORT PROTEIN PQIA"/>
    <property type="match status" value="1"/>
</dbReference>
<comment type="subcellular location">
    <subcellularLocation>
        <location evidence="1">Cell inner membrane</location>
    </subcellularLocation>
</comment>
<dbReference type="STRING" id="1543381.LF63_0104930"/>
<feature type="transmembrane region" description="Helical" evidence="7">
    <location>
        <begin position="99"/>
        <end position="125"/>
    </location>
</feature>
<feature type="transmembrane region" description="Helical" evidence="7">
    <location>
        <begin position="176"/>
        <end position="194"/>
    </location>
</feature>
<evidence type="ECO:0000256" key="3">
    <source>
        <dbReference type="ARBA" id="ARBA00022519"/>
    </source>
</evidence>
<dbReference type="InterPro" id="IPR051800">
    <property type="entry name" value="PqiA-PqiB_transport"/>
</dbReference>
<evidence type="ECO:0000256" key="7">
    <source>
        <dbReference type="SAM" id="Phobius"/>
    </source>
</evidence>
<evidence type="ECO:0000256" key="1">
    <source>
        <dbReference type="ARBA" id="ARBA00004533"/>
    </source>
</evidence>
<comment type="caution">
    <text evidence="8">The sequence shown here is derived from an EMBL/GenBank/DDBJ whole genome shotgun (WGS) entry which is preliminary data.</text>
</comment>
<evidence type="ECO:0000313" key="11">
    <source>
        <dbReference type="Proteomes" id="UP000560000"/>
    </source>
</evidence>
<organism evidence="8 10">
    <name type="scientific">Oleiagrimonas soli</name>
    <dbReference type="NCBI Taxonomy" id="1543381"/>
    <lineage>
        <taxon>Bacteria</taxon>
        <taxon>Pseudomonadati</taxon>
        <taxon>Pseudomonadota</taxon>
        <taxon>Gammaproteobacteria</taxon>
        <taxon>Lysobacterales</taxon>
        <taxon>Rhodanobacteraceae</taxon>
        <taxon>Oleiagrimonas</taxon>
    </lineage>
</organism>
<feature type="transmembrane region" description="Helical" evidence="7">
    <location>
        <begin position="52"/>
        <end position="71"/>
    </location>
</feature>
<dbReference type="AlphaFoldDB" id="A0A099CXL5"/>
<evidence type="ECO:0000313" key="10">
    <source>
        <dbReference type="Proteomes" id="UP000029708"/>
    </source>
</evidence>
<reference evidence="8 10" key="1">
    <citation type="submission" date="2014-09" db="EMBL/GenBank/DDBJ databases">
        <title>Xanthomonadaceae 3.5X direct submission.</title>
        <authorList>
            <person name="Fang T."/>
            <person name="Wang H."/>
        </authorList>
    </citation>
    <scope>NUCLEOTIDE SEQUENCE [LARGE SCALE GENOMIC DNA]</scope>
    <source>
        <strain evidence="8 10">3.5X</strain>
    </source>
</reference>
<evidence type="ECO:0000256" key="2">
    <source>
        <dbReference type="ARBA" id="ARBA00022475"/>
    </source>
</evidence>
<evidence type="ECO:0000313" key="9">
    <source>
        <dbReference type="EMBL" id="MBB6183901.1"/>
    </source>
</evidence>
<reference evidence="9 11" key="2">
    <citation type="submission" date="2020-08" db="EMBL/GenBank/DDBJ databases">
        <title>Genomic Encyclopedia of Type Strains, Phase IV (KMG-IV): sequencing the most valuable type-strain genomes for metagenomic binning, comparative biology and taxonomic classification.</title>
        <authorList>
            <person name="Goeker M."/>
        </authorList>
    </citation>
    <scope>NUCLEOTIDE SEQUENCE [LARGE SCALE GENOMIC DNA]</scope>
    <source>
        <strain evidence="9 11">DSM 107085</strain>
    </source>
</reference>
<gene>
    <name evidence="9" type="ORF">HNQ86_001246</name>
    <name evidence="8" type="ORF">LF63_0104930</name>
</gene>
<evidence type="ECO:0000256" key="5">
    <source>
        <dbReference type="ARBA" id="ARBA00022989"/>
    </source>
</evidence>
<evidence type="ECO:0000313" key="8">
    <source>
        <dbReference type="EMBL" id="KGI77775.1"/>
    </source>
</evidence>
<dbReference type="Proteomes" id="UP000029708">
    <property type="component" value="Unassembled WGS sequence"/>
</dbReference>
<dbReference type="HOGENOM" id="CLU_041903_2_0_6"/>
<evidence type="ECO:0000256" key="6">
    <source>
        <dbReference type="ARBA" id="ARBA00023136"/>
    </source>
</evidence>
<dbReference type="Proteomes" id="UP000560000">
    <property type="component" value="Unassembled WGS sequence"/>
</dbReference>
<keyword evidence="2" id="KW-1003">Cell membrane</keyword>
<keyword evidence="6 7" id="KW-0472">Membrane</keyword>
<keyword evidence="10" id="KW-1185">Reference proteome</keyword>
<dbReference type="EMBL" id="JACHET010000001">
    <property type="protein sequence ID" value="MBB6183901.1"/>
    <property type="molecule type" value="Genomic_DNA"/>
</dbReference>
<dbReference type="PANTHER" id="PTHR30462">
    <property type="entry name" value="INTERMEMBRANE TRANSPORT PROTEIN PQIB-RELATED"/>
    <property type="match status" value="1"/>
</dbReference>
<dbReference type="OrthoDB" id="9800207at2"/>
<evidence type="ECO:0000256" key="4">
    <source>
        <dbReference type="ARBA" id="ARBA00022692"/>
    </source>
</evidence>
<keyword evidence="4 7" id="KW-0812">Transmembrane</keyword>
<keyword evidence="3" id="KW-0997">Cell inner membrane</keyword>
<sequence length="217" mass="24005">MSEPRISTASELGIVACHCCGQLCRHVQGDICCSRCGARLHRRKPDSLARTWALLLAAMILYIPANLLPIMRTGSLFGSESNTILSGVAELWRAGSWDLAVIVFVASIMVPLMKFAALLVLLISVQRRKAWRARGRAHLFRLVEGIGYWSMLDVFVVTLLVALVRFQLTQVDPGPGVVYFGLVVVLTMLASMSFDPRLIWDHAESVDDGKAEEVEHD</sequence>
<dbReference type="GO" id="GO:0005886">
    <property type="term" value="C:plasma membrane"/>
    <property type="evidence" value="ECO:0007669"/>
    <property type="project" value="UniProtKB-SubCell"/>
</dbReference>
<protein>
    <submittedName>
        <fullName evidence="8">Paraquat-inducible protein A</fullName>
    </submittedName>
</protein>
<dbReference type="InterPro" id="IPR007498">
    <property type="entry name" value="PqiA-like"/>
</dbReference>
<accession>A0A099CXL5</accession>
<proteinExistence type="predicted"/>
<dbReference type="Pfam" id="PF04403">
    <property type="entry name" value="PqiA"/>
    <property type="match status" value="1"/>
</dbReference>
<dbReference type="EMBL" id="JROI01000010">
    <property type="protein sequence ID" value="KGI77775.1"/>
    <property type="molecule type" value="Genomic_DNA"/>
</dbReference>
<feature type="transmembrane region" description="Helical" evidence="7">
    <location>
        <begin position="146"/>
        <end position="164"/>
    </location>
</feature>